<organism evidence="1">
    <name type="scientific">termite gut metagenome</name>
    <dbReference type="NCBI Taxonomy" id="433724"/>
    <lineage>
        <taxon>unclassified sequences</taxon>
        <taxon>metagenomes</taxon>
        <taxon>organismal metagenomes</taxon>
    </lineage>
</organism>
<evidence type="ECO:0000313" key="1">
    <source>
        <dbReference type="EMBL" id="KAA6343665.1"/>
    </source>
</evidence>
<dbReference type="Pfam" id="PF20459">
    <property type="entry name" value="DUF6712"/>
    <property type="match status" value="1"/>
</dbReference>
<reference evidence="1" key="1">
    <citation type="submission" date="2019-03" db="EMBL/GenBank/DDBJ databases">
        <title>Single cell metagenomics reveals metabolic interactions within the superorganism composed of flagellate Streblomastix strix and complex community of Bacteroidetes bacteria on its surface.</title>
        <authorList>
            <person name="Treitli S.C."/>
            <person name="Kolisko M."/>
            <person name="Husnik F."/>
            <person name="Keeling P."/>
            <person name="Hampl V."/>
        </authorList>
    </citation>
    <scope>NUCLEOTIDE SEQUENCE</scope>
    <source>
        <strain evidence="1">STM</strain>
    </source>
</reference>
<accession>A0A5J4SE20</accession>
<sequence length="185" mass="21258">MSITNNIYQPTLFITEELFKLNSPISANMEIVEFIPFISFAQDLYIIPILGTPLSDELKQQIEEDEVSEANAELIIKLSKGLSFYSVYCAAPFLWSSFLSKGITIRNSENSTSINNNDLAYIRNILKSDAEAFNNQFINFLCEKRNDYPLWRPSHPYLCKQCKEDSGDNIKHYDSGIYMKKKLLS</sequence>
<dbReference type="AlphaFoldDB" id="A0A5J4SE20"/>
<name>A0A5J4SE20_9ZZZZ</name>
<protein>
    <submittedName>
        <fullName evidence="1">Uncharacterized protein</fullName>
    </submittedName>
</protein>
<comment type="caution">
    <text evidence="1">The sequence shown here is derived from an EMBL/GenBank/DDBJ whole genome shotgun (WGS) entry which is preliminary data.</text>
</comment>
<proteinExistence type="predicted"/>
<gene>
    <name evidence="1" type="ORF">EZS27_008670</name>
</gene>
<dbReference type="EMBL" id="SNRY01000258">
    <property type="protein sequence ID" value="KAA6343665.1"/>
    <property type="molecule type" value="Genomic_DNA"/>
</dbReference>
<dbReference type="InterPro" id="IPR046558">
    <property type="entry name" value="DUF6712"/>
</dbReference>